<keyword evidence="3" id="KW-0998">Cell outer membrane</keyword>
<comment type="caution">
    <text evidence="8">The sequence shown here is derived from an EMBL/GenBank/DDBJ whole genome shotgun (WGS) entry which is preliminary data.</text>
</comment>
<keyword evidence="5" id="KW-0732">Signal</keyword>
<feature type="chain" id="PRO_5017747377" evidence="5">
    <location>
        <begin position="30"/>
        <end position="983"/>
    </location>
</feature>
<evidence type="ECO:0000256" key="1">
    <source>
        <dbReference type="ARBA" id="ARBA00004442"/>
    </source>
</evidence>
<keyword evidence="8" id="KW-0675">Receptor</keyword>
<feature type="signal peptide" evidence="5">
    <location>
        <begin position="1"/>
        <end position="29"/>
    </location>
</feature>
<dbReference type="InterPro" id="IPR000531">
    <property type="entry name" value="Beta-barrel_TonB"/>
</dbReference>
<dbReference type="InterPro" id="IPR037066">
    <property type="entry name" value="Plug_dom_sf"/>
</dbReference>
<organism evidence="8 9">
    <name type="scientific">Thalassotalea euphylliae</name>
    <dbReference type="NCBI Taxonomy" id="1655234"/>
    <lineage>
        <taxon>Bacteria</taxon>
        <taxon>Pseudomonadati</taxon>
        <taxon>Pseudomonadota</taxon>
        <taxon>Gammaproteobacteria</taxon>
        <taxon>Alteromonadales</taxon>
        <taxon>Colwelliaceae</taxon>
        <taxon>Thalassotalea</taxon>
    </lineage>
</organism>
<reference evidence="8 9" key="1">
    <citation type="submission" date="2018-08" db="EMBL/GenBank/DDBJ databases">
        <title>Thalassotalea euphylliae genome.</title>
        <authorList>
            <person name="Summers S."/>
            <person name="Rice S.A."/>
            <person name="Freckelton M.L."/>
            <person name="Nedved B.T."/>
            <person name="Hadfield M.G."/>
        </authorList>
    </citation>
    <scope>NUCLEOTIDE SEQUENCE [LARGE SCALE GENOMIC DNA]</scope>
    <source>
        <strain evidence="8 9">H1</strain>
    </source>
</reference>
<dbReference type="GO" id="GO:0009279">
    <property type="term" value="C:cell outer membrane"/>
    <property type="evidence" value="ECO:0007669"/>
    <property type="project" value="UniProtKB-SubCell"/>
</dbReference>
<evidence type="ECO:0000256" key="2">
    <source>
        <dbReference type="ARBA" id="ARBA00023136"/>
    </source>
</evidence>
<dbReference type="RefSeq" id="WP_116008516.1">
    <property type="nucleotide sequence ID" value="NZ_QUOU01000001.1"/>
</dbReference>
<dbReference type="InterPro" id="IPR036942">
    <property type="entry name" value="Beta-barrel_TonB_sf"/>
</dbReference>
<sequence length="983" mass="105694">MAIRKNKVSEAISLVLMGMTAIASSSSYAQDGSSQANSDSETEIIEIRGIRSSLAKSLSVKQDASGFVDAITAEDVGKLPDNNVAEALQRVAGVSIERSRGEGDFISIRGLGADFVKGTMNGRTLLSSTESVDPIFNGVSPTSAGRATNFDILPSELVTSLEVAKSASANQIEGGIAGSVDAKTARPLTLGNKAAFSATGTYREFNEQTDPSLSGLYSWSNESNVGFLATASYSKRTIREDFSRSFLWLPVSIFGAADNIDTNNDGTGDVSGVYQPLSNNAEVFEGERERFTFGTTLQWAGDKSEFVLDTLFSKREIEEGHQNFIFLPIAISNLGPVNPDGSQQAGDAVINDAAVNLDSTTRPEITNGTQINDEDLFAIGANYAIDVANWALSFDASYSKSEGSYDFERARWDADNGAFAFNTQLDLGGYTIRQQNQADGAVADLGNLENWVLTGFDQRNANNIDTEHAFKFDAVRDLDSDYFSSIEMGIRYSTREKELATRDNGGDIQNIRSNGGITLLASDVVGGVERGQSNFLDGQWDSNIDYSNLPFPVYAAIAEEVLRQRATLLAIPDSDRTAEQNELIARINNAVGDPVASPTRSFAVKEDVFAAYIQANIDTEIAGMPLTGDIGVRYVQTDVEVDGQSASFIITDLNGTNRTDGFDLLESVDPQPISFENDYTNVLPSFNLRLEVADGMFVRASASKTISRAPLDAFRPSLTGTANAPVDVQEDGFQLGLSGGNPELEPFESTNFDIGFEYYFGDASAFYIAAFRKDLDNYVVQGSTIGPITEIAGTPVPVTGVVNNGGSSGQGPVGTVPVDVFTSPINAAEGDITGVEVGIQQGFESGFGYIANISTVDSEATFTDPGTGTEQSVNFFGVSDLSYNVTGYYEAGPFQARLSYNYRDEYLVDVNTGLPQEFVNDEYGQLDASLSYDLNENLTVVFSAINLNDEDQRVFVDLPVGGRQFYSTSHVGPRFSLGIRGSL</sequence>
<dbReference type="InterPro" id="IPR010104">
    <property type="entry name" value="TonB_rcpt_bac"/>
</dbReference>
<dbReference type="InterPro" id="IPR012910">
    <property type="entry name" value="Plug_dom"/>
</dbReference>
<dbReference type="EMBL" id="QUOU01000001">
    <property type="protein sequence ID" value="REL27436.1"/>
    <property type="molecule type" value="Genomic_DNA"/>
</dbReference>
<evidence type="ECO:0000313" key="9">
    <source>
        <dbReference type="Proteomes" id="UP000256478"/>
    </source>
</evidence>
<dbReference type="AlphaFoldDB" id="A0A3E0TS25"/>
<accession>A0A3E0TS25</accession>
<evidence type="ECO:0000256" key="3">
    <source>
        <dbReference type="ARBA" id="ARBA00023237"/>
    </source>
</evidence>
<dbReference type="SUPFAM" id="SSF56935">
    <property type="entry name" value="Porins"/>
    <property type="match status" value="1"/>
</dbReference>
<dbReference type="OrthoDB" id="8727862at2"/>
<proteinExistence type="inferred from homology"/>
<dbReference type="NCBIfam" id="TIGR01782">
    <property type="entry name" value="TonB-Xanth-Caul"/>
    <property type="match status" value="1"/>
</dbReference>
<evidence type="ECO:0000313" key="8">
    <source>
        <dbReference type="EMBL" id="REL27436.1"/>
    </source>
</evidence>
<evidence type="ECO:0000259" key="7">
    <source>
        <dbReference type="Pfam" id="PF07715"/>
    </source>
</evidence>
<comment type="similarity">
    <text evidence="4">Belongs to the TonB-dependent receptor family.</text>
</comment>
<evidence type="ECO:0000259" key="6">
    <source>
        <dbReference type="Pfam" id="PF00593"/>
    </source>
</evidence>
<dbReference type="PANTHER" id="PTHR40980:SF3">
    <property type="entry name" value="TONB-DEPENDENT RECEPTOR-LIKE BETA-BARREL DOMAIN-CONTAINING PROTEIN"/>
    <property type="match status" value="1"/>
</dbReference>
<name>A0A3E0TS25_9GAMM</name>
<gene>
    <name evidence="8" type="ORF">DXX93_13255</name>
</gene>
<protein>
    <submittedName>
        <fullName evidence="8">TonB-dependent receptor</fullName>
    </submittedName>
</protein>
<dbReference type="Gene3D" id="2.170.130.10">
    <property type="entry name" value="TonB-dependent receptor, plug domain"/>
    <property type="match status" value="1"/>
</dbReference>
<evidence type="ECO:0000256" key="4">
    <source>
        <dbReference type="RuleBase" id="RU003357"/>
    </source>
</evidence>
<dbReference type="Pfam" id="PF07715">
    <property type="entry name" value="Plug"/>
    <property type="match status" value="1"/>
</dbReference>
<keyword evidence="2 4" id="KW-0472">Membrane</keyword>
<feature type="domain" description="TonB-dependent receptor-like beta-barrel" evidence="6">
    <location>
        <begin position="419"/>
        <end position="947"/>
    </location>
</feature>
<feature type="domain" description="TonB-dependent receptor plug" evidence="7">
    <location>
        <begin position="61"/>
        <end position="178"/>
    </location>
</feature>
<dbReference type="PANTHER" id="PTHR40980">
    <property type="entry name" value="PLUG DOMAIN-CONTAINING PROTEIN"/>
    <property type="match status" value="1"/>
</dbReference>
<dbReference type="Gene3D" id="2.40.170.20">
    <property type="entry name" value="TonB-dependent receptor, beta-barrel domain"/>
    <property type="match status" value="1"/>
</dbReference>
<evidence type="ECO:0000256" key="5">
    <source>
        <dbReference type="SAM" id="SignalP"/>
    </source>
</evidence>
<keyword evidence="4" id="KW-0798">TonB box</keyword>
<comment type="subcellular location">
    <subcellularLocation>
        <location evidence="1 4">Cell outer membrane</location>
    </subcellularLocation>
</comment>
<dbReference type="Proteomes" id="UP000256478">
    <property type="component" value="Unassembled WGS sequence"/>
</dbReference>
<dbReference type="Pfam" id="PF00593">
    <property type="entry name" value="TonB_dep_Rec_b-barrel"/>
    <property type="match status" value="1"/>
</dbReference>